<protein>
    <recommendedName>
        <fullName evidence="3">PH domain-containing protein</fullName>
    </recommendedName>
</protein>
<dbReference type="AlphaFoldDB" id="A0A833WC87"/>
<comment type="caution">
    <text evidence="1">The sequence shown here is derived from an EMBL/GenBank/DDBJ whole genome shotgun (WGS) entry which is preliminary data.</text>
</comment>
<dbReference type="Proteomes" id="UP000602510">
    <property type="component" value="Unassembled WGS sequence"/>
</dbReference>
<keyword evidence="2" id="KW-1185">Reference proteome</keyword>
<sequence>MSLSVSHHASTTKTVNHSSVASMQLTGWVYWQREPARAADCWTKAFAVLHNAFLWLFQREESVPHNLLVQLAVADVELAEDGQMLCVIDPSGEQLRFCVRENAAFESRSSRLKDAADLTEAFFQDWTYAISRVEVATEQSHNQEDKVHGCGGSICEAMEDS</sequence>
<evidence type="ECO:0000313" key="2">
    <source>
        <dbReference type="Proteomes" id="UP000602510"/>
    </source>
</evidence>
<evidence type="ECO:0000313" key="1">
    <source>
        <dbReference type="EMBL" id="KAF4036937.1"/>
    </source>
</evidence>
<gene>
    <name evidence="1" type="ORF">GN244_ATG11031</name>
</gene>
<organism evidence="1 2">
    <name type="scientific">Phytophthora infestans</name>
    <name type="common">Potato late blight agent</name>
    <name type="synonym">Botrytis infestans</name>
    <dbReference type="NCBI Taxonomy" id="4787"/>
    <lineage>
        <taxon>Eukaryota</taxon>
        <taxon>Sar</taxon>
        <taxon>Stramenopiles</taxon>
        <taxon>Oomycota</taxon>
        <taxon>Peronosporomycetes</taxon>
        <taxon>Peronosporales</taxon>
        <taxon>Peronosporaceae</taxon>
        <taxon>Phytophthora</taxon>
    </lineage>
</organism>
<accession>A0A833WC87</accession>
<evidence type="ECO:0008006" key="3">
    <source>
        <dbReference type="Google" id="ProtNLM"/>
    </source>
</evidence>
<name>A0A833WC87_PHYIN</name>
<dbReference type="EMBL" id="WSZM01000257">
    <property type="protein sequence ID" value="KAF4036937.1"/>
    <property type="molecule type" value="Genomic_DNA"/>
</dbReference>
<reference evidence="1" key="1">
    <citation type="submission" date="2020-04" db="EMBL/GenBank/DDBJ databases">
        <title>Hybrid Assembly of Korean Phytophthora infestans isolates.</title>
        <authorList>
            <person name="Prokchorchik M."/>
            <person name="Lee Y."/>
            <person name="Seo J."/>
            <person name="Cho J.-H."/>
            <person name="Park Y.-E."/>
            <person name="Jang D.-C."/>
            <person name="Im J.-S."/>
            <person name="Choi J.-G."/>
            <person name="Park H.-J."/>
            <person name="Lee G.-B."/>
            <person name="Lee Y.-G."/>
            <person name="Hong S.-Y."/>
            <person name="Cho K."/>
            <person name="Sohn K.H."/>
        </authorList>
    </citation>
    <scope>NUCLEOTIDE SEQUENCE</scope>
    <source>
        <strain evidence="1">KR_1_A1</strain>
    </source>
</reference>
<proteinExistence type="predicted"/>